<keyword evidence="1" id="KW-0812">Transmembrane</keyword>
<evidence type="ECO:0000313" key="3">
    <source>
        <dbReference type="Proteomes" id="UP000187261"/>
    </source>
</evidence>
<dbReference type="OrthoDB" id="1274601at2"/>
<organism evidence="2 3">
    <name type="scientific">Epilithonimonas bovis DSM 19482</name>
    <dbReference type="NCBI Taxonomy" id="1121284"/>
    <lineage>
        <taxon>Bacteria</taxon>
        <taxon>Pseudomonadati</taxon>
        <taxon>Bacteroidota</taxon>
        <taxon>Flavobacteriia</taxon>
        <taxon>Flavobacteriales</taxon>
        <taxon>Weeksellaceae</taxon>
        <taxon>Chryseobacterium group</taxon>
        <taxon>Epilithonimonas</taxon>
    </lineage>
</organism>
<keyword evidence="1" id="KW-1133">Transmembrane helix</keyword>
<accession>A0A1U7Q0I0</accession>
<evidence type="ECO:0000256" key="1">
    <source>
        <dbReference type="SAM" id="Phobius"/>
    </source>
</evidence>
<proteinExistence type="predicted"/>
<evidence type="ECO:0000313" key="2">
    <source>
        <dbReference type="EMBL" id="SIT97830.1"/>
    </source>
</evidence>
<feature type="transmembrane region" description="Helical" evidence="1">
    <location>
        <begin position="12"/>
        <end position="36"/>
    </location>
</feature>
<dbReference type="RefSeq" id="WP_076783959.1">
    <property type="nucleotide sequence ID" value="NZ_FTPU01000032.1"/>
</dbReference>
<sequence>MDTVKKLSTTYLKLFVFRYGIILLAVILIIGALFLLGPEKNVALFTITLILGTLFFSVLSLLDYRRLKKNIRLASVSLVNNTLWINGQVFTLDRIREITPLSVGEGINDKNAFSLIEIRMADGKAYYFLDQPLDWKFRSRTIKLLRRLPELSSKIREERTVTEGLASLSGKL</sequence>
<keyword evidence="1" id="KW-0472">Membrane</keyword>
<dbReference type="EMBL" id="FTPU01000032">
    <property type="protein sequence ID" value="SIT97830.1"/>
    <property type="molecule type" value="Genomic_DNA"/>
</dbReference>
<dbReference type="Proteomes" id="UP000187261">
    <property type="component" value="Unassembled WGS sequence"/>
</dbReference>
<feature type="transmembrane region" description="Helical" evidence="1">
    <location>
        <begin position="42"/>
        <end position="62"/>
    </location>
</feature>
<name>A0A1U7Q0I0_9FLAO</name>
<dbReference type="STRING" id="1121284.SAMN05660493_02558"/>
<protein>
    <submittedName>
        <fullName evidence="2">Uncharacterized protein</fullName>
    </submittedName>
</protein>
<reference evidence="3" key="1">
    <citation type="submission" date="2016-10" db="EMBL/GenBank/DDBJ databases">
        <authorList>
            <person name="Varghese N."/>
            <person name="Submissions S."/>
        </authorList>
    </citation>
    <scope>NUCLEOTIDE SEQUENCE [LARGE SCALE GENOMIC DNA]</scope>
    <source>
        <strain evidence="3">DSM 19482</strain>
    </source>
</reference>
<dbReference type="AlphaFoldDB" id="A0A1U7Q0I0"/>
<keyword evidence="3" id="KW-1185">Reference proteome</keyword>
<gene>
    <name evidence="2" type="ORF">SAMN05660493_02558</name>
</gene>